<dbReference type="Proteomes" id="UP000195975">
    <property type="component" value="Unassembled WGS sequence"/>
</dbReference>
<reference evidence="2" key="1">
    <citation type="submission" date="2017-04" db="EMBL/GenBank/DDBJ databases">
        <title>Function of individual gut microbiota members based on whole genome sequencing of pure cultures obtained from chicken caecum.</title>
        <authorList>
            <person name="Medvecky M."/>
            <person name="Cejkova D."/>
            <person name="Polansky O."/>
            <person name="Karasova D."/>
            <person name="Kubasova T."/>
            <person name="Cizek A."/>
            <person name="Rychlik I."/>
        </authorList>
    </citation>
    <scope>NUCLEOTIDE SEQUENCE [LARGE SCALE GENOMIC DNA]</scope>
    <source>
        <strain evidence="2">An42</strain>
    </source>
</reference>
<proteinExistence type="predicted"/>
<evidence type="ECO:0000313" key="2">
    <source>
        <dbReference type="Proteomes" id="UP000195975"/>
    </source>
</evidence>
<evidence type="ECO:0000313" key="1">
    <source>
        <dbReference type="EMBL" id="OUO03828.1"/>
    </source>
</evidence>
<sequence length="66" mass="8245">MLFVFLRKHKGTVISAINKKSVGMYFQLDVSVICFRRCRVYSRQRQIYIRQRRKYTRQRRKQNECR</sequence>
<protein>
    <submittedName>
        <fullName evidence="1">Uncharacterized protein</fullName>
    </submittedName>
</protein>
<dbReference type="AlphaFoldDB" id="A0A9Q5X766"/>
<name>A0A9Q5X766_9BACT</name>
<organism evidence="1 2">
    <name type="scientific">Parabacteroides johnsonii</name>
    <dbReference type="NCBI Taxonomy" id="387661"/>
    <lineage>
        <taxon>Bacteria</taxon>
        <taxon>Pseudomonadati</taxon>
        <taxon>Bacteroidota</taxon>
        <taxon>Bacteroidia</taxon>
        <taxon>Bacteroidales</taxon>
        <taxon>Tannerellaceae</taxon>
        <taxon>Parabacteroides</taxon>
    </lineage>
</organism>
<gene>
    <name evidence="1" type="ORF">B5F96_14240</name>
</gene>
<comment type="caution">
    <text evidence="1">The sequence shown here is derived from an EMBL/GenBank/DDBJ whole genome shotgun (WGS) entry which is preliminary data.</text>
</comment>
<dbReference type="EMBL" id="NFIJ01000018">
    <property type="protein sequence ID" value="OUO03828.1"/>
    <property type="molecule type" value="Genomic_DNA"/>
</dbReference>
<accession>A0A9Q5X766</accession>